<dbReference type="PANTHER" id="PTHR47338:SF16">
    <property type="entry name" value="TRANSCRIPTION FACTOR, PUTATIVE (AFU_ORTHOLOGUE AFUA_2G09360)-RELATED"/>
    <property type="match status" value="1"/>
</dbReference>
<dbReference type="InterPro" id="IPR050815">
    <property type="entry name" value="TF_fung"/>
</dbReference>
<comment type="subcellular location">
    <subcellularLocation>
        <location evidence="1">Nucleus</location>
    </subcellularLocation>
</comment>
<keyword evidence="3" id="KW-0805">Transcription regulation</keyword>
<keyword evidence="2" id="KW-0479">Metal-binding</keyword>
<accession>A0A364KNY2</accession>
<evidence type="ECO:0000313" key="9">
    <source>
        <dbReference type="Proteomes" id="UP000249363"/>
    </source>
</evidence>
<dbReference type="CDD" id="cd12148">
    <property type="entry name" value="fungal_TF_MHR"/>
    <property type="match status" value="1"/>
</dbReference>
<dbReference type="OrthoDB" id="1924787at2759"/>
<keyword evidence="9" id="KW-1185">Reference proteome</keyword>
<dbReference type="GO" id="GO:0006351">
    <property type="term" value="P:DNA-templated transcription"/>
    <property type="evidence" value="ECO:0007669"/>
    <property type="project" value="InterPro"/>
</dbReference>
<dbReference type="InterPro" id="IPR007219">
    <property type="entry name" value="XnlR_reg_dom"/>
</dbReference>
<dbReference type="GO" id="GO:0003677">
    <property type="term" value="F:DNA binding"/>
    <property type="evidence" value="ECO:0007669"/>
    <property type="project" value="InterPro"/>
</dbReference>
<feature type="region of interest" description="Disordered" evidence="6">
    <location>
        <begin position="48"/>
        <end position="69"/>
    </location>
</feature>
<dbReference type="PANTHER" id="PTHR47338">
    <property type="entry name" value="ZN(II)2CYS6 TRANSCRIPTION FACTOR (EUROFUNG)-RELATED"/>
    <property type="match status" value="1"/>
</dbReference>
<name>A0A364KNY2_TALAM</name>
<dbReference type="EMBL" id="MIKG01000001">
    <property type="protein sequence ID" value="RAO65235.1"/>
    <property type="molecule type" value="Genomic_DNA"/>
</dbReference>
<dbReference type="AlphaFoldDB" id="A0A364KNY2"/>
<evidence type="ECO:0000256" key="2">
    <source>
        <dbReference type="ARBA" id="ARBA00022723"/>
    </source>
</evidence>
<comment type="caution">
    <text evidence="8">The sequence shown here is derived from an EMBL/GenBank/DDBJ whole genome shotgun (WGS) entry which is preliminary data.</text>
</comment>
<protein>
    <recommendedName>
        <fullName evidence="7">Xylanolytic transcriptional activator regulatory domain-containing protein</fullName>
    </recommendedName>
</protein>
<dbReference type="GO" id="GO:0005634">
    <property type="term" value="C:nucleus"/>
    <property type="evidence" value="ECO:0007669"/>
    <property type="project" value="UniProtKB-SubCell"/>
</dbReference>
<keyword evidence="5" id="KW-0539">Nucleus</keyword>
<dbReference type="GO" id="GO:0000981">
    <property type="term" value="F:DNA-binding transcription factor activity, RNA polymerase II-specific"/>
    <property type="evidence" value="ECO:0007669"/>
    <property type="project" value="InterPro"/>
</dbReference>
<evidence type="ECO:0000256" key="5">
    <source>
        <dbReference type="ARBA" id="ARBA00023242"/>
    </source>
</evidence>
<evidence type="ECO:0000256" key="4">
    <source>
        <dbReference type="ARBA" id="ARBA00023163"/>
    </source>
</evidence>
<dbReference type="SMART" id="SM00906">
    <property type="entry name" value="Fungal_trans"/>
    <property type="match status" value="1"/>
</dbReference>
<dbReference type="STRING" id="1196081.A0A364KNY2"/>
<evidence type="ECO:0000313" key="8">
    <source>
        <dbReference type="EMBL" id="RAO65235.1"/>
    </source>
</evidence>
<dbReference type="RefSeq" id="XP_040729752.1">
    <property type="nucleotide sequence ID" value="XM_040873262.1"/>
</dbReference>
<evidence type="ECO:0000256" key="3">
    <source>
        <dbReference type="ARBA" id="ARBA00023015"/>
    </source>
</evidence>
<proteinExistence type="predicted"/>
<keyword evidence="4" id="KW-0804">Transcription</keyword>
<dbReference type="Pfam" id="PF04082">
    <property type="entry name" value="Fungal_trans"/>
    <property type="match status" value="1"/>
</dbReference>
<feature type="compositionally biased region" description="Polar residues" evidence="6">
    <location>
        <begin position="48"/>
        <end position="63"/>
    </location>
</feature>
<evidence type="ECO:0000256" key="6">
    <source>
        <dbReference type="SAM" id="MobiDB-lite"/>
    </source>
</evidence>
<dbReference type="Proteomes" id="UP000249363">
    <property type="component" value="Unassembled WGS sequence"/>
</dbReference>
<organism evidence="8 9">
    <name type="scientific">Talaromyces amestolkiae</name>
    <dbReference type="NCBI Taxonomy" id="1196081"/>
    <lineage>
        <taxon>Eukaryota</taxon>
        <taxon>Fungi</taxon>
        <taxon>Dikarya</taxon>
        <taxon>Ascomycota</taxon>
        <taxon>Pezizomycotina</taxon>
        <taxon>Eurotiomycetes</taxon>
        <taxon>Eurotiomycetidae</taxon>
        <taxon>Eurotiales</taxon>
        <taxon>Trichocomaceae</taxon>
        <taxon>Talaromyces</taxon>
        <taxon>Talaromyces sect. Talaromyces</taxon>
    </lineage>
</organism>
<gene>
    <name evidence="8" type="ORF">BHQ10_001247</name>
</gene>
<dbReference type="GO" id="GO:0008270">
    <property type="term" value="F:zinc ion binding"/>
    <property type="evidence" value="ECO:0007669"/>
    <property type="project" value="InterPro"/>
</dbReference>
<reference evidence="8 9" key="1">
    <citation type="journal article" date="2017" name="Biotechnol. Biofuels">
        <title>Differential beta-glucosidase expression as a function of carbon source availability in Talaromyces amestolkiae: a genomic and proteomic approach.</title>
        <authorList>
            <person name="de Eugenio L.I."/>
            <person name="Mendez-Liter J.A."/>
            <person name="Nieto-Dominguez M."/>
            <person name="Alonso L."/>
            <person name="Gil-Munoz J."/>
            <person name="Barriuso J."/>
            <person name="Prieto A."/>
            <person name="Martinez M.J."/>
        </authorList>
    </citation>
    <scope>NUCLEOTIDE SEQUENCE [LARGE SCALE GENOMIC DNA]</scope>
    <source>
        <strain evidence="8 9">CIB</strain>
    </source>
</reference>
<feature type="domain" description="Xylanolytic transcriptional activator regulatory" evidence="7">
    <location>
        <begin position="178"/>
        <end position="250"/>
    </location>
</feature>
<dbReference type="GeneID" id="63790464"/>
<evidence type="ECO:0000259" key="7">
    <source>
        <dbReference type="SMART" id="SM00906"/>
    </source>
</evidence>
<evidence type="ECO:0000256" key="1">
    <source>
        <dbReference type="ARBA" id="ARBA00004123"/>
    </source>
</evidence>
<sequence>MTDAAIEPPACVSKFSYEGCQIMLSMPTVQAQMHKPRAWQMLERTPSVAQPISSEKQARSPATRSGCENAPNLPWATKVELVEIYLENVHDRPHSIFHPATLRSNLRSGAVGGALLCAICAIGSKFSTNLDHRSLESRLTSEAKRLLQADLENVCLENIQASILVATLSSGNYPASSEALFVRIATSMAEILKLDSSFSSSGTITQLETARRVWWSLYTADRWCFSGLGLPHRIEDLDGSCELPMDEATFRSLSPEQKTLDVPWKPGIWAHLVTLVRLSNPIQDLNRRVARGNADTAELDQDFAGLEQKLECWREMLPADMQFTIQNLHGYQHNGLGGPFISLHLAYHHSSTLLYFRFLEDKQNPQSNYCSYVARCKHHASSFSSLLQLSRQLEGCVSNCPTIGHMTTVSSSVLLHTMLFGDLEELPRARRELSANFEALVELQQCWPATSALVTTTLTIIWSDN</sequence>